<dbReference type="Proteomes" id="UP000000331">
    <property type="component" value="Segment"/>
</dbReference>
<dbReference type="EMBL" id="HM242243">
    <property type="protein sequence ID" value="ADJ53219.1"/>
    <property type="molecule type" value="Genomic_DNA"/>
</dbReference>
<evidence type="ECO:0000313" key="1">
    <source>
        <dbReference type="EMBL" id="ADJ53219.1"/>
    </source>
</evidence>
<reference evidence="1 2" key="1">
    <citation type="journal article" date="2010" name="J. Bacteriol.">
        <title>Brochothrix thermosphacta bacteriophages feature heterogeneous and highly mosaic genomes and utilize unique prophage insertion sites.</title>
        <authorList>
            <person name="Kilcher S."/>
            <person name="Loessner M.J."/>
            <person name="Klumpp J."/>
        </authorList>
    </citation>
    <scope>NUCLEOTIDE SEQUENCE [LARGE SCALE GENOMIC DNA]</scope>
</reference>
<dbReference type="KEGG" id="vg:10359215"/>
<dbReference type="RefSeq" id="YP_004301518.1">
    <property type="nucleotide sequence ID" value="NC_015253.1"/>
</dbReference>
<accession>D9J0Y2</accession>
<protein>
    <submittedName>
        <fullName evidence="1">Gp184</fullName>
    </submittedName>
</protein>
<proteinExistence type="predicted"/>
<name>D9J0Y2_9CAUD</name>
<organism evidence="1 2">
    <name type="scientific">Brochothrix phage A9</name>
    <dbReference type="NCBI Taxonomy" id="857312"/>
    <lineage>
        <taxon>Viruses</taxon>
        <taxon>Duplodnaviria</taxon>
        <taxon>Heunggongvirae</taxon>
        <taxon>Uroviricota</taxon>
        <taxon>Caudoviricetes</taxon>
        <taxon>Herelleviridae</taxon>
        <taxon>Klumppvirus</taxon>
        <taxon>Klumppvirus A9</taxon>
    </lineage>
</organism>
<dbReference type="GeneID" id="10359215"/>
<keyword evidence="2" id="KW-1185">Reference proteome</keyword>
<sequence>MGERVKENQQQYVHAESLRLKGDDEKPGVAVIKEFLLERLMLDIRSHIDFTENIDPETGENVYRLSVTLMGEPESKEIKNNKGGKK</sequence>
<evidence type="ECO:0000313" key="2">
    <source>
        <dbReference type="Proteomes" id="UP000000331"/>
    </source>
</evidence>